<dbReference type="EMBL" id="JBHUDC010000002">
    <property type="protein sequence ID" value="MFD1512418.1"/>
    <property type="molecule type" value="Genomic_DNA"/>
</dbReference>
<dbReference type="Proteomes" id="UP001597187">
    <property type="component" value="Unassembled WGS sequence"/>
</dbReference>
<dbReference type="SUPFAM" id="SSF51126">
    <property type="entry name" value="Pectin lyase-like"/>
    <property type="match status" value="1"/>
</dbReference>
<dbReference type="InterPro" id="IPR006626">
    <property type="entry name" value="PbH1"/>
</dbReference>
<reference evidence="1 2" key="1">
    <citation type="journal article" date="2019" name="Int. J. Syst. Evol. Microbiol.">
        <title>The Global Catalogue of Microorganisms (GCM) 10K type strain sequencing project: providing services to taxonomists for standard genome sequencing and annotation.</title>
        <authorList>
            <consortium name="The Broad Institute Genomics Platform"/>
            <consortium name="The Broad Institute Genome Sequencing Center for Infectious Disease"/>
            <person name="Wu L."/>
            <person name="Ma J."/>
        </authorList>
    </citation>
    <scope>NUCLEOTIDE SEQUENCE [LARGE SCALE GENOMIC DNA]</scope>
    <source>
        <strain evidence="1 2">CGMCC 1.12563</strain>
    </source>
</reference>
<gene>
    <name evidence="1" type="ORF">ACFSBT_03880</name>
</gene>
<evidence type="ECO:0000313" key="2">
    <source>
        <dbReference type="Proteomes" id="UP001597187"/>
    </source>
</evidence>
<dbReference type="SMART" id="SM00710">
    <property type="entry name" value="PbH1"/>
    <property type="match status" value="7"/>
</dbReference>
<dbReference type="InterPro" id="IPR011050">
    <property type="entry name" value="Pectin_lyase_fold/virulence"/>
</dbReference>
<comment type="caution">
    <text evidence="1">The sequence shown here is derived from an EMBL/GenBank/DDBJ whole genome shotgun (WGS) entry which is preliminary data.</text>
</comment>
<dbReference type="AlphaFoldDB" id="A0ABD6AT31"/>
<proteinExistence type="predicted"/>
<accession>A0ABD6AT31</accession>
<dbReference type="RefSeq" id="WP_250872396.1">
    <property type="nucleotide sequence ID" value="NZ_JALXFV010000002.1"/>
</dbReference>
<keyword evidence="2" id="KW-1185">Reference proteome</keyword>
<sequence>MTSKFIAATFAVLTVLSGAFAGVAVAGTASAAPQDVSSCTVIDQSGEYQLSKDIVVTGPVSNFGCIEIAADNVTLDGNGHTITRTTTVGPNAAIYTTAENVEIRDLTVRGFRSGVYVGSLDGGDEMLDVEISDATFEENDWGVRTIETLGVQVSDSTFENNSYGISVFTEPDADNEYADFVFDSNTFVDNSRDIEADSTLVTVLDSEFTGSVFGVISDKGVVSVNNTYTGTSVAGINTGVSGPTAIDGYESDALTLSLNDTVVDNEGTGIVAAGTVAVVGATVENNGGNGIDVGSKYEAENSSEAVVVQSAIRSNDGDGVFVRPETDADLATSMTIQSSVIADNGGLGVNVSDGNDIANATGNYWGSADGPSSETTVALEDPYTGALANGSGDAVSEGAVENVSNVHFDGSLEENPLLPDAYQIDVAAGEVIENLGVDGDDADDEKDFYGTQDRLLQSKTVVDDGTVTGSYNVPTGENVTKTLDGCAVTYTPVSYDAATGEATLSVSVANDTGCENVTLTLAGYELPGDDTTFVRANADGQELVDYQTVTLSAGESATVTIDLSDEDTMETLLASLN</sequence>
<evidence type="ECO:0000313" key="1">
    <source>
        <dbReference type="EMBL" id="MFD1512418.1"/>
    </source>
</evidence>
<name>A0ABD6AT31_9EURY</name>
<organism evidence="1 2">
    <name type="scientific">Halomarina rubra</name>
    <dbReference type="NCBI Taxonomy" id="2071873"/>
    <lineage>
        <taxon>Archaea</taxon>
        <taxon>Methanobacteriati</taxon>
        <taxon>Methanobacteriota</taxon>
        <taxon>Stenosarchaea group</taxon>
        <taxon>Halobacteria</taxon>
        <taxon>Halobacteriales</taxon>
        <taxon>Natronomonadaceae</taxon>
        <taxon>Halomarina</taxon>
    </lineage>
</organism>
<protein>
    <submittedName>
        <fullName evidence="1">Uncharacterized protein</fullName>
    </submittedName>
</protein>